<dbReference type="InterPro" id="IPR025497">
    <property type="entry name" value="PatA-like_N"/>
</dbReference>
<dbReference type="PANTHER" id="PTHR36304">
    <property type="entry name" value="DOMAIN GTPASE-ACTIVATING PROTEIN, PUTATIVE-RELATED-RELATED"/>
    <property type="match status" value="1"/>
</dbReference>
<gene>
    <name evidence="2" type="ORF">MNBD_DELTA04-1580</name>
</gene>
<dbReference type="AlphaFoldDB" id="A0A3B0UTD5"/>
<dbReference type="EMBL" id="UOEY01000002">
    <property type="protein sequence ID" value="VAW34218.1"/>
    <property type="molecule type" value="Genomic_DNA"/>
</dbReference>
<accession>A0A3B0UTD5</accession>
<dbReference type="Pfam" id="PF14332">
    <property type="entry name" value="DUF4388"/>
    <property type="match status" value="1"/>
</dbReference>
<sequence>MAQNNGAHEDGRIEGISLASFLQLLEQERKSCTLIVSSGDQEGRFYFEEGVLVDADSSGESGQEAVSAILSWPNPSFSVARAEDRMHRITLPLAHILLAAAKIHDESQPDPEKTETQSKKRCAAVADFCDDPAVARLVQIILSSPGVHHYFILDRHGKVVTQSSRQLKLADFITYCIVSGIQMRNRLKVKGPDRIHLVLDNGESLLIMPGAGMIIGLLLDEYSSVSDIEDQLRPVLACS</sequence>
<evidence type="ECO:0000259" key="1">
    <source>
        <dbReference type="Pfam" id="PF14332"/>
    </source>
</evidence>
<evidence type="ECO:0000313" key="2">
    <source>
        <dbReference type="EMBL" id="VAW34218.1"/>
    </source>
</evidence>
<organism evidence="2">
    <name type="scientific">hydrothermal vent metagenome</name>
    <dbReference type="NCBI Taxonomy" id="652676"/>
    <lineage>
        <taxon>unclassified sequences</taxon>
        <taxon>metagenomes</taxon>
        <taxon>ecological metagenomes</taxon>
    </lineage>
</organism>
<reference evidence="2" key="1">
    <citation type="submission" date="2018-06" db="EMBL/GenBank/DDBJ databases">
        <authorList>
            <person name="Zhirakovskaya E."/>
        </authorList>
    </citation>
    <scope>NUCLEOTIDE SEQUENCE</scope>
</reference>
<protein>
    <recommendedName>
        <fullName evidence="1">PatA-like N-terminal domain-containing protein</fullName>
    </recommendedName>
</protein>
<feature type="domain" description="PatA-like N-terminal" evidence="1">
    <location>
        <begin position="11"/>
        <end position="107"/>
    </location>
</feature>
<proteinExistence type="predicted"/>
<name>A0A3B0UTD5_9ZZZZ</name>
<dbReference type="PANTHER" id="PTHR36304:SF4">
    <property type="entry name" value="DUF4388 DOMAIN-CONTAINING PROTEIN"/>
    <property type="match status" value="1"/>
</dbReference>